<dbReference type="RefSeq" id="WP_222962534.1">
    <property type="nucleotide sequence ID" value="NZ_JAINZZ010000010.1"/>
</dbReference>
<accession>A0ABS7Q699</accession>
<gene>
    <name evidence="2" type="ORF">K7862_11585</name>
</gene>
<protein>
    <submittedName>
        <fullName evidence="2">Uncharacterized protein</fullName>
    </submittedName>
</protein>
<comment type="caution">
    <text evidence="2">The sequence shown here is derived from an EMBL/GenBank/DDBJ whole genome shotgun (WGS) entry which is preliminary data.</text>
</comment>
<name>A0ABS7Q699_9ACTN</name>
<sequence length="98" mass="10586">MDTNDSGRHDGHDGTAPDRDGTTSDRAGVQDAYPRGELARAFLTAVTHQDPKVRRSAEERVDRWREVLAGMADGTLAIGSRTPVNGLPAWVTPQGSCR</sequence>
<evidence type="ECO:0000256" key="1">
    <source>
        <dbReference type="SAM" id="MobiDB-lite"/>
    </source>
</evidence>
<evidence type="ECO:0000313" key="2">
    <source>
        <dbReference type="EMBL" id="MBY8878269.1"/>
    </source>
</evidence>
<dbReference type="EMBL" id="JAINZZ010000010">
    <property type="protein sequence ID" value="MBY8878269.1"/>
    <property type="molecule type" value="Genomic_DNA"/>
</dbReference>
<keyword evidence="3" id="KW-1185">Reference proteome</keyword>
<feature type="compositionally biased region" description="Basic and acidic residues" evidence="1">
    <location>
        <begin position="1"/>
        <end position="23"/>
    </location>
</feature>
<feature type="region of interest" description="Disordered" evidence="1">
    <location>
        <begin position="1"/>
        <end position="35"/>
    </location>
</feature>
<proteinExistence type="predicted"/>
<organism evidence="2 3">
    <name type="scientific">Actinacidiphila acidipaludis</name>
    <dbReference type="NCBI Taxonomy" id="2873382"/>
    <lineage>
        <taxon>Bacteria</taxon>
        <taxon>Bacillati</taxon>
        <taxon>Actinomycetota</taxon>
        <taxon>Actinomycetes</taxon>
        <taxon>Kitasatosporales</taxon>
        <taxon>Streptomycetaceae</taxon>
        <taxon>Actinacidiphila</taxon>
    </lineage>
</organism>
<dbReference type="Proteomes" id="UP000778578">
    <property type="component" value="Unassembled WGS sequence"/>
</dbReference>
<reference evidence="2 3" key="1">
    <citation type="submission" date="2021-08" db="EMBL/GenBank/DDBJ databases">
        <title>WGS of actinomycetes from Thailand.</title>
        <authorList>
            <person name="Thawai C."/>
        </authorList>
    </citation>
    <scope>NUCLEOTIDE SEQUENCE [LARGE SCALE GENOMIC DNA]</scope>
    <source>
        <strain evidence="2 3">PLK6-54</strain>
    </source>
</reference>
<evidence type="ECO:0000313" key="3">
    <source>
        <dbReference type="Proteomes" id="UP000778578"/>
    </source>
</evidence>